<protein>
    <submittedName>
        <fullName evidence="1">Uncharacterized protein</fullName>
    </submittedName>
</protein>
<name>A0A5E4M9J4_9HEMI</name>
<evidence type="ECO:0000313" key="2">
    <source>
        <dbReference type="Proteomes" id="UP000325440"/>
    </source>
</evidence>
<dbReference type="AlphaFoldDB" id="A0A5E4M9J4"/>
<gene>
    <name evidence="1" type="ORF">CINCED_3A011432</name>
</gene>
<evidence type="ECO:0000313" key="1">
    <source>
        <dbReference type="EMBL" id="VVC28069.1"/>
    </source>
</evidence>
<keyword evidence="2" id="KW-1185">Reference proteome</keyword>
<dbReference type="EMBL" id="CABPRJ010000477">
    <property type="protein sequence ID" value="VVC28069.1"/>
    <property type="molecule type" value="Genomic_DNA"/>
</dbReference>
<accession>A0A5E4M9J4</accession>
<sequence length="102" mass="11746">MQCGPRKDRSGEIRERGTNTDVEGDFSYYVCSMRRASNVDGLYCRYSEDTAEHTLFDDCPHWEPFRSTVGAFSDAGVSLLTRFEIFFADISRRDLDRFEVAP</sequence>
<proteinExistence type="predicted"/>
<reference evidence="1 2" key="1">
    <citation type="submission" date="2019-08" db="EMBL/GenBank/DDBJ databases">
        <authorList>
            <person name="Alioto T."/>
            <person name="Alioto T."/>
            <person name="Gomez Garrido J."/>
        </authorList>
    </citation>
    <scope>NUCLEOTIDE SEQUENCE [LARGE SCALE GENOMIC DNA]</scope>
</reference>
<dbReference type="Proteomes" id="UP000325440">
    <property type="component" value="Unassembled WGS sequence"/>
</dbReference>
<organism evidence="1 2">
    <name type="scientific">Cinara cedri</name>
    <dbReference type="NCBI Taxonomy" id="506608"/>
    <lineage>
        <taxon>Eukaryota</taxon>
        <taxon>Metazoa</taxon>
        <taxon>Ecdysozoa</taxon>
        <taxon>Arthropoda</taxon>
        <taxon>Hexapoda</taxon>
        <taxon>Insecta</taxon>
        <taxon>Pterygota</taxon>
        <taxon>Neoptera</taxon>
        <taxon>Paraneoptera</taxon>
        <taxon>Hemiptera</taxon>
        <taxon>Sternorrhyncha</taxon>
        <taxon>Aphidomorpha</taxon>
        <taxon>Aphidoidea</taxon>
        <taxon>Aphididae</taxon>
        <taxon>Lachninae</taxon>
        <taxon>Cinara</taxon>
    </lineage>
</organism>